<dbReference type="Proteomes" id="UP000326877">
    <property type="component" value="Unassembled WGS sequence"/>
</dbReference>
<evidence type="ECO:0000313" key="3">
    <source>
        <dbReference type="EMBL" id="KAE8392833.1"/>
    </source>
</evidence>
<protein>
    <submittedName>
        <fullName evidence="3">Beta-lactamase/transpeptidase-like protein</fullName>
    </submittedName>
</protein>
<accession>A0A5N7CH42</accession>
<evidence type="ECO:0000256" key="1">
    <source>
        <dbReference type="ARBA" id="ARBA00038215"/>
    </source>
</evidence>
<reference evidence="3" key="1">
    <citation type="submission" date="2019-04" db="EMBL/GenBank/DDBJ databases">
        <title>Friends and foes A comparative genomics studyof 23 Aspergillus species from section Flavi.</title>
        <authorList>
            <consortium name="DOE Joint Genome Institute"/>
            <person name="Kjaerbolling I."/>
            <person name="Vesth T."/>
            <person name="Frisvad J.C."/>
            <person name="Nybo J.L."/>
            <person name="Theobald S."/>
            <person name="Kildgaard S."/>
            <person name="Isbrandt T."/>
            <person name="Kuo A."/>
            <person name="Sato A."/>
            <person name="Lyhne E.K."/>
            <person name="Kogle M.E."/>
            <person name="Wiebenga A."/>
            <person name="Kun R.S."/>
            <person name="Lubbers R.J."/>
            <person name="Makela M.R."/>
            <person name="Barry K."/>
            <person name="Chovatia M."/>
            <person name="Clum A."/>
            <person name="Daum C."/>
            <person name="Haridas S."/>
            <person name="He G."/>
            <person name="LaButti K."/>
            <person name="Lipzen A."/>
            <person name="Mondo S."/>
            <person name="Riley R."/>
            <person name="Salamov A."/>
            <person name="Simmons B.A."/>
            <person name="Magnuson J.K."/>
            <person name="Henrissat B."/>
            <person name="Mortensen U.H."/>
            <person name="Larsen T.O."/>
            <person name="Devries R.P."/>
            <person name="Grigoriev I.V."/>
            <person name="Machida M."/>
            <person name="Baker S.E."/>
            <person name="Andersen M.R."/>
        </authorList>
    </citation>
    <scope>NUCLEOTIDE SEQUENCE [LARGE SCALE GENOMIC DNA]</scope>
    <source>
        <strain evidence="3">IBT 14317</strain>
    </source>
</reference>
<comment type="similarity">
    <text evidence="1">Belongs to the peptidase S12 family.</text>
</comment>
<dbReference type="Gene3D" id="3.40.710.10">
    <property type="entry name" value="DD-peptidase/beta-lactamase superfamily"/>
    <property type="match status" value="1"/>
</dbReference>
<dbReference type="InterPro" id="IPR001466">
    <property type="entry name" value="Beta-lactam-related"/>
</dbReference>
<dbReference type="PANTHER" id="PTHR46825:SF14">
    <property type="entry name" value="BETA-LACTAMASE-RELATED DOMAIN-CONTAINING PROTEIN"/>
    <property type="match status" value="1"/>
</dbReference>
<dbReference type="EMBL" id="ML735234">
    <property type="protein sequence ID" value="KAE8392833.1"/>
    <property type="molecule type" value="Genomic_DNA"/>
</dbReference>
<dbReference type="PANTHER" id="PTHR46825">
    <property type="entry name" value="D-ALANYL-D-ALANINE-CARBOXYPEPTIDASE/ENDOPEPTIDASE AMPH"/>
    <property type="match status" value="1"/>
</dbReference>
<dbReference type="SUPFAM" id="SSF56601">
    <property type="entry name" value="beta-lactamase/transpeptidase-like"/>
    <property type="match status" value="1"/>
</dbReference>
<gene>
    <name evidence="3" type="ORF">BDV23DRAFT_181250</name>
</gene>
<dbReference type="OrthoDB" id="5946976at2759"/>
<evidence type="ECO:0000259" key="2">
    <source>
        <dbReference type="Pfam" id="PF00144"/>
    </source>
</evidence>
<sequence length="565" mass="64325">MDNDEPLLSRLTRAQLVVKEVQEICGVPSLSWGILHHGQVIKRQSIGYRDVEGQLPANPDTMYMIGSLSKSFLSAAVGKLVDGGALSWLDPIQKYIPEFNPKDDPNIGPKADIIDALRHSTGLAAPTLLSLGPRVTILSDEKDFIRLLNSLPTSNQEGQRFNRWWMYNNYTYGLIAKVVEIVSGQSYADYIQEHILTPLGMHHTAISSNGTRKNDNIAYPYVCPSVGEYYKIPSESWPCDDHTPLLAAMGMRSSVNDMLVWSKAVLEAEKQEETGQEHDKAISKGYPLKQMRKIRQAYWTRPVDDSFQNETAYCMGWLRVEMPSSSIGMLSCNTDTRKRKEHLKYILGTQSDPMVTICHNGVVNGSTAALYTFPETQSAVVVLSNGLHSGDASDFVAQILIQALFDLQPNVDLLPLVRMEAEIPRQWYESKFAAPWRQDRRLADKERNRELYLGDYYGFDDTFVLSIVPRPIARSNEKEPEPDLSLAVVFNRRTASICDLEFYRKDTYSFFPQSHEDHLLTMYPLWCDYRMTILEFCEDESGEVTTIRWLWDEDEEPAILIRKHS</sequence>
<dbReference type="Pfam" id="PF00144">
    <property type="entry name" value="Beta-lactamase"/>
    <property type="match status" value="1"/>
</dbReference>
<proteinExistence type="inferred from homology"/>
<feature type="domain" description="Beta-lactamase-related" evidence="2">
    <location>
        <begin position="18"/>
        <end position="393"/>
    </location>
</feature>
<dbReference type="AlphaFoldDB" id="A0A5N7CH42"/>
<organism evidence="3">
    <name type="scientific">Petromyces alliaceus</name>
    <name type="common">Aspergillus alliaceus</name>
    <dbReference type="NCBI Taxonomy" id="209559"/>
    <lineage>
        <taxon>Eukaryota</taxon>
        <taxon>Fungi</taxon>
        <taxon>Dikarya</taxon>
        <taxon>Ascomycota</taxon>
        <taxon>Pezizomycotina</taxon>
        <taxon>Eurotiomycetes</taxon>
        <taxon>Eurotiomycetidae</taxon>
        <taxon>Eurotiales</taxon>
        <taxon>Aspergillaceae</taxon>
        <taxon>Aspergillus</taxon>
        <taxon>Aspergillus subgen. Circumdati</taxon>
    </lineage>
</organism>
<dbReference type="InterPro" id="IPR050491">
    <property type="entry name" value="AmpC-like"/>
</dbReference>
<name>A0A5N7CH42_PETAA</name>
<dbReference type="InterPro" id="IPR012338">
    <property type="entry name" value="Beta-lactam/transpept-like"/>
</dbReference>